<comment type="similarity">
    <text evidence="6">Belongs to the ABC-4 integral membrane protein family.</text>
</comment>
<feature type="transmembrane region" description="Helical" evidence="7">
    <location>
        <begin position="262"/>
        <end position="288"/>
    </location>
</feature>
<keyword evidence="11" id="KW-1185">Reference proteome</keyword>
<feature type="domain" description="MacB-like periplasmic core" evidence="9">
    <location>
        <begin position="20"/>
        <end position="232"/>
    </location>
</feature>
<dbReference type="EMBL" id="FMXR01000011">
    <property type="protein sequence ID" value="SDB21152.1"/>
    <property type="molecule type" value="Genomic_DNA"/>
</dbReference>
<keyword evidence="2" id="KW-1003">Cell membrane</keyword>
<evidence type="ECO:0000259" key="9">
    <source>
        <dbReference type="Pfam" id="PF12704"/>
    </source>
</evidence>
<evidence type="ECO:0000313" key="10">
    <source>
        <dbReference type="EMBL" id="SDB21152.1"/>
    </source>
</evidence>
<dbReference type="Proteomes" id="UP000199228">
    <property type="component" value="Unassembled WGS sequence"/>
</dbReference>
<evidence type="ECO:0000256" key="3">
    <source>
        <dbReference type="ARBA" id="ARBA00022692"/>
    </source>
</evidence>
<dbReference type="GO" id="GO:0022857">
    <property type="term" value="F:transmembrane transporter activity"/>
    <property type="evidence" value="ECO:0007669"/>
    <property type="project" value="TreeGrafter"/>
</dbReference>
<reference evidence="10 11" key="1">
    <citation type="submission" date="2016-10" db="EMBL/GenBank/DDBJ databases">
        <authorList>
            <person name="de Groot N.N."/>
        </authorList>
    </citation>
    <scope>NUCLEOTIDE SEQUENCE [LARGE SCALE GENOMIC DNA]</scope>
    <source>
        <strain evidence="10 11">DSM 3217</strain>
    </source>
</reference>
<organism evidence="10 11">
    <name type="scientific">Eubacterium oxidoreducens</name>
    <dbReference type="NCBI Taxonomy" id="1732"/>
    <lineage>
        <taxon>Bacteria</taxon>
        <taxon>Bacillati</taxon>
        <taxon>Bacillota</taxon>
        <taxon>Clostridia</taxon>
        <taxon>Eubacteriales</taxon>
        <taxon>Eubacteriaceae</taxon>
        <taxon>Eubacterium</taxon>
    </lineage>
</organism>
<protein>
    <submittedName>
        <fullName evidence="10">Putative ABC transport system permease protein</fullName>
    </submittedName>
</protein>
<dbReference type="Pfam" id="PF12704">
    <property type="entry name" value="MacB_PCD"/>
    <property type="match status" value="1"/>
</dbReference>
<dbReference type="OrthoDB" id="9770036at2"/>
<dbReference type="InterPro" id="IPR025857">
    <property type="entry name" value="MacB_PCD"/>
</dbReference>
<accession>A0A1G6BKI4</accession>
<gene>
    <name evidence="10" type="ORF">SAMN02910417_01574</name>
</gene>
<evidence type="ECO:0000313" key="11">
    <source>
        <dbReference type="Proteomes" id="UP000199228"/>
    </source>
</evidence>
<evidence type="ECO:0000256" key="5">
    <source>
        <dbReference type="ARBA" id="ARBA00023136"/>
    </source>
</evidence>
<evidence type="ECO:0000256" key="7">
    <source>
        <dbReference type="SAM" id="Phobius"/>
    </source>
</evidence>
<comment type="subcellular location">
    <subcellularLocation>
        <location evidence="1">Cell membrane</location>
        <topology evidence="1">Multi-pass membrane protein</topology>
    </subcellularLocation>
</comment>
<dbReference type="InterPro" id="IPR050250">
    <property type="entry name" value="Macrolide_Exporter_MacB"/>
</dbReference>
<evidence type="ECO:0000256" key="6">
    <source>
        <dbReference type="ARBA" id="ARBA00038076"/>
    </source>
</evidence>
<feature type="transmembrane region" description="Helical" evidence="7">
    <location>
        <begin position="309"/>
        <end position="337"/>
    </location>
</feature>
<keyword evidence="4 7" id="KW-1133">Transmembrane helix</keyword>
<dbReference type="GO" id="GO:0005886">
    <property type="term" value="C:plasma membrane"/>
    <property type="evidence" value="ECO:0007669"/>
    <property type="project" value="UniProtKB-SubCell"/>
</dbReference>
<dbReference type="AlphaFoldDB" id="A0A1G6BKI4"/>
<keyword evidence="3 7" id="KW-0812">Transmembrane</keyword>
<evidence type="ECO:0000256" key="4">
    <source>
        <dbReference type="ARBA" id="ARBA00022989"/>
    </source>
</evidence>
<name>A0A1G6BKI4_EUBOX</name>
<dbReference type="PANTHER" id="PTHR30572">
    <property type="entry name" value="MEMBRANE COMPONENT OF TRANSPORTER-RELATED"/>
    <property type="match status" value="1"/>
</dbReference>
<keyword evidence="5 7" id="KW-0472">Membrane</keyword>
<dbReference type="PANTHER" id="PTHR30572:SF4">
    <property type="entry name" value="ABC TRANSPORTER PERMEASE YTRF"/>
    <property type="match status" value="1"/>
</dbReference>
<sequence>MIIQSFKMALKAVLSNKMRSFLTMLGIIIGVMSLVVLVSMASGTTDSVSNQISSMGTDMLSVSISDDDGNPLKLADLEEIEANENISGIAAVTQTSLTAENDSTSETVNVYGTTADYDDIMDVTLSTGRFIKTVDVENHSNIIIISQDVATDIIGYANCLGETISLNGYTYTIVGILEEDDSSSSSSSTYEAYIPYTTLIRTSDSVSTDISSFVVSAADEDSMDAAEAYLDSYLLERFGDSDYYSVTSSTEIAETMESVTGMLTLLLGGIAGISLLVGGIGIMNIMLVSVTERTREIGIRKAIGACKGVIMLQFLIESLVVSLVGCAIGIGLSWITLKIAAIFASDYDLNFTLSMGVVWIAILFSLAIGIIFGLYPAHKASKKNPIEALRYIG</sequence>
<proteinExistence type="inferred from homology"/>
<feature type="transmembrane region" description="Helical" evidence="7">
    <location>
        <begin position="21"/>
        <end position="41"/>
    </location>
</feature>
<dbReference type="STRING" id="1732.SAMN02910417_01574"/>
<evidence type="ECO:0000256" key="2">
    <source>
        <dbReference type="ARBA" id="ARBA00022475"/>
    </source>
</evidence>
<feature type="transmembrane region" description="Helical" evidence="7">
    <location>
        <begin position="357"/>
        <end position="375"/>
    </location>
</feature>
<dbReference type="Pfam" id="PF02687">
    <property type="entry name" value="FtsX"/>
    <property type="match status" value="1"/>
</dbReference>
<dbReference type="InterPro" id="IPR003838">
    <property type="entry name" value="ABC3_permease_C"/>
</dbReference>
<feature type="domain" description="ABC3 transporter permease C-terminal" evidence="8">
    <location>
        <begin position="270"/>
        <end position="385"/>
    </location>
</feature>
<evidence type="ECO:0000256" key="1">
    <source>
        <dbReference type="ARBA" id="ARBA00004651"/>
    </source>
</evidence>
<evidence type="ECO:0000259" key="8">
    <source>
        <dbReference type="Pfam" id="PF02687"/>
    </source>
</evidence>
<dbReference type="RefSeq" id="WP_090173815.1">
    <property type="nucleotide sequence ID" value="NZ_FMXR01000011.1"/>
</dbReference>